<dbReference type="RefSeq" id="WP_119817264.1">
    <property type="nucleotide sequence ID" value="NZ_CP025066.1"/>
</dbReference>
<organism evidence="1 2">
    <name type="scientific">Halalkaliarchaeum desulfuricum</name>
    <dbReference type="NCBI Taxonomy" id="2055893"/>
    <lineage>
        <taxon>Archaea</taxon>
        <taxon>Methanobacteriati</taxon>
        <taxon>Methanobacteriota</taxon>
        <taxon>Stenosarchaea group</taxon>
        <taxon>Halobacteria</taxon>
        <taxon>Halobacteriales</taxon>
        <taxon>Haloferacaceae</taxon>
        <taxon>Halalkaliarchaeum</taxon>
    </lineage>
</organism>
<reference evidence="2" key="1">
    <citation type="submission" date="2017-11" db="EMBL/GenBank/DDBJ databases">
        <title>Phenotypic and genomic properties of facultatively anaerobic sulfur-reducing natronoarchaea from hypersaline soda lakes.</title>
        <authorList>
            <person name="Sorokin D.Y."/>
            <person name="Kublanov I.V."/>
            <person name="Roman P."/>
            <person name="Sinninghe Damste J.S."/>
            <person name="Golyshin P.N."/>
            <person name="Rojo D."/>
            <person name="Ciordia S."/>
            <person name="Mena M.D.C."/>
            <person name="Ferrer M."/>
            <person name="Messina E."/>
            <person name="Smedile F."/>
            <person name="La Spada G."/>
            <person name="La Cono V."/>
            <person name="Yakimov M.M."/>
        </authorList>
    </citation>
    <scope>NUCLEOTIDE SEQUENCE [LARGE SCALE GENOMIC DNA]</scope>
    <source>
        <strain evidence="2">AArc-Sl</strain>
    </source>
</reference>
<dbReference type="AlphaFoldDB" id="A0A343TJ74"/>
<dbReference type="EMBL" id="CP025066">
    <property type="protein sequence ID" value="AUX09146.1"/>
    <property type="molecule type" value="Genomic_DNA"/>
</dbReference>
<evidence type="ECO:0000313" key="1">
    <source>
        <dbReference type="EMBL" id="AUX09146.1"/>
    </source>
</evidence>
<proteinExistence type="predicted"/>
<dbReference type="OrthoDB" id="202660at2157"/>
<dbReference type="Pfam" id="PF26423">
    <property type="entry name" value="LWR_salt"/>
    <property type="match status" value="1"/>
</dbReference>
<gene>
    <name evidence="1" type="ORF">AArcSl_1517</name>
</gene>
<dbReference type="InterPro" id="IPR049798">
    <property type="entry name" value="LWR_salt"/>
</dbReference>
<accession>A0A343TJ74</accession>
<evidence type="ECO:0000313" key="2">
    <source>
        <dbReference type="Proteomes" id="UP000263012"/>
    </source>
</evidence>
<name>A0A343TJ74_9EURY</name>
<dbReference type="NCBIfam" id="NF033910">
    <property type="entry name" value="LWR_salt"/>
    <property type="match status" value="1"/>
</dbReference>
<dbReference type="Proteomes" id="UP000263012">
    <property type="component" value="Chromosome"/>
</dbReference>
<dbReference type="GeneID" id="37877870"/>
<dbReference type="KEGG" id="hdf:AArcSl_1517"/>
<evidence type="ECO:0008006" key="3">
    <source>
        <dbReference type="Google" id="ProtNLM"/>
    </source>
</evidence>
<protein>
    <recommendedName>
        <fullName evidence="3">LWR-salt protein</fullName>
    </recommendedName>
</protein>
<keyword evidence="2" id="KW-1185">Reference proteome</keyword>
<sequence>MHAEYVFRVRFRLDARRVRTEPETFETIVRLPAEPPGADGWLFFRNALWRGEVNDDAYARELASDWLDVPVEDVTFREFECDEAYREAMETEIGRDLGTFNADSVEEVFHKYFGSSIRLQS</sequence>